<sequence length="103" mass="11242">MVVDSDDPGDIDKGGINAEGRCSQLRPPGDLIKDELRCRGMTYADLAELLRDSGAADFSEKSLKREIERGGFSAALMLHILCRIGCEKVDIGQLACIKKKCGW</sequence>
<feature type="domain" description="DUF6471" evidence="1">
    <location>
        <begin position="30"/>
        <end position="89"/>
    </location>
</feature>
<evidence type="ECO:0000313" key="2">
    <source>
        <dbReference type="EMBL" id="VAX11255.1"/>
    </source>
</evidence>
<reference evidence="2" key="1">
    <citation type="submission" date="2018-06" db="EMBL/GenBank/DDBJ databases">
        <authorList>
            <person name="Zhirakovskaya E."/>
        </authorList>
    </citation>
    <scope>NUCLEOTIDE SEQUENCE</scope>
</reference>
<dbReference type="EMBL" id="UOFX01000083">
    <property type="protein sequence ID" value="VAX11255.1"/>
    <property type="molecule type" value="Genomic_DNA"/>
</dbReference>
<dbReference type="AlphaFoldDB" id="A0A3B1BXY4"/>
<protein>
    <recommendedName>
        <fullName evidence="1">DUF6471 domain-containing protein</fullName>
    </recommendedName>
</protein>
<gene>
    <name evidence="2" type="ORF">MNBD_GAMMA26-858</name>
</gene>
<dbReference type="InterPro" id="IPR045526">
    <property type="entry name" value="DUF6471"/>
</dbReference>
<dbReference type="Pfam" id="PF20075">
    <property type="entry name" value="DUF6471"/>
    <property type="match status" value="1"/>
</dbReference>
<evidence type="ECO:0000259" key="1">
    <source>
        <dbReference type="Pfam" id="PF20075"/>
    </source>
</evidence>
<organism evidence="2">
    <name type="scientific">hydrothermal vent metagenome</name>
    <dbReference type="NCBI Taxonomy" id="652676"/>
    <lineage>
        <taxon>unclassified sequences</taxon>
        <taxon>metagenomes</taxon>
        <taxon>ecological metagenomes</taxon>
    </lineage>
</organism>
<proteinExistence type="predicted"/>
<accession>A0A3B1BXY4</accession>
<name>A0A3B1BXY4_9ZZZZ</name>